<protein>
    <submittedName>
        <fullName evidence="1">Head-tail adaptor protein</fullName>
    </submittedName>
</protein>
<dbReference type="InterPro" id="IPR038666">
    <property type="entry name" value="SSP1_head-tail_sf"/>
</dbReference>
<dbReference type="RefSeq" id="WP_128208723.1">
    <property type="nucleotide sequence ID" value="NZ_JBHRSO010000018.1"/>
</dbReference>
<reference evidence="1 2" key="1">
    <citation type="submission" date="2019-01" db="EMBL/GenBank/DDBJ databases">
        <title>Sinorhodobacter populi sp. nov. isolated from the symptomatic bark tissue of Populus euramericana canker.</title>
        <authorList>
            <person name="Xu G."/>
        </authorList>
    </citation>
    <scope>NUCLEOTIDE SEQUENCE [LARGE SCALE GENOMIC DNA]</scope>
    <source>
        <strain evidence="1 2">SK2B-1</strain>
    </source>
</reference>
<accession>A0A443JKT4</accession>
<proteinExistence type="predicted"/>
<dbReference type="InterPro" id="IPR008767">
    <property type="entry name" value="Phage_SPP1_head-tail_adaptor"/>
</dbReference>
<dbReference type="AlphaFoldDB" id="A0A443JKT4"/>
<evidence type="ECO:0000313" key="1">
    <source>
        <dbReference type="EMBL" id="RWR21131.1"/>
    </source>
</evidence>
<dbReference type="Pfam" id="PF05521">
    <property type="entry name" value="Phage_HCP"/>
    <property type="match status" value="1"/>
</dbReference>
<dbReference type="Gene3D" id="2.40.10.270">
    <property type="entry name" value="Bacteriophage SPP1 head-tail adaptor protein"/>
    <property type="match status" value="1"/>
</dbReference>
<dbReference type="EMBL" id="SAUZ01000010">
    <property type="protein sequence ID" value="RWR21131.1"/>
    <property type="molecule type" value="Genomic_DNA"/>
</dbReference>
<organism evidence="1 2">
    <name type="scientific">Paenirhodobacter populi</name>
    <dbReference type="NCBI Taxonomy" id="2306993"/>
    <lineage>
        <taxon>Bacteria</taxon>
        <taxon>Pseudomonadati</taxon>
        <taxon>Pseudomonadota</taxon>
        <taxon>Alphaproteobacteria</taxon>
        <taxon>Rhodobacterales</taxon>
        <taxon>Rhodobacter group</taxon>
        <taxon>Paenirhodobacter</taxon>
    </lineage>
</organism>
<dbReference type="Proteomes" id="UP000284476">
    <property type="component" value="Unassembled WGS sequence"/>
</dbReference>
<name>A0A443JKT4_9RHOB</name>
<gene>
    <name evidence="1" type="ORF">D2T30_09820</name>
</gene>
<comment type="caution">
    <text evidence="1">The sequence shown here is derived from an EMBL/GenBank/DDBJ whole genome shotgun (WGS) entry which is preliminary data.</text>
</comment>
<sequence>MQAGRLQHLIELQRASDGPMTPGRKVTQVWTTYARGKAELRQASISEFLADYGEGSNNSAVFLIRWVPGVAVSDRILHGGKAWNIVAIAEIGRRKGLELRAVAA</sequence>
<reference evidence="1 2" key="2">
    <citation type="submission" date="2019-01" db="EMBL/GenBank/DDBJ databases">
        <authorList>
            <person name="Li Y."/>
        </authorList>
    </citation>
    <scope>NUCLEOTIDE SEQUENCE [LARGE SCALE GENOMIC DNA]</scope>
    <source>
        <strain evidence="1 2">SK2B-1</strain>
    </source>
</reference>
<evidence type="ECO:0000313" key="2">
    <source>
        <dbReference type="Proteomes" id="UP000284476"/>
    </source>
</evidence>